<dbReference type="Pfam" id="PF08352">
    <property type="entry name" value="oligo_HPY"/>
    <property type="match status" value="1"/>
</dbReference>
<evidence type="ECO:0000256" key="6">
    <source>
        <dbReference type="ARBA" id="ARBA00022840"/>
    </source>
</evidence>
<evidence type="ECO:0000256" key="4">
    <source>
        <dbReference type="ARBA" id="ARBA00022475"/>
    </source>
</evidence>
<gene>
    <name evidence="11" type="ORF">M0G41_01240</name>
</gene>
<keyword evidence="5" id="KW-0547">Nucleotide-binding</keyword>
<dbReference type="InterPro" id="IPR013563">
    <property type="entry name" value="Oligopep_ABC_C"/>
</dbReference>
<evidence type="ECO:0000256" key="7">
    <source>
        <dbReference type="ARBA" id="ARBA00023136"/>
    </source>
</evidence>
<evidence type="ECO:0000256" key="2">
    <source>
        <dbReference type="ARBA" id="ARBA00005417"/>
    </source>
</evidence>
<dbReference type="CDD" id="cd03257">
    <property type="entry name" value="ABC_NikE_OppD_transporters"/>
    <property type="match status" value="1"/>
</dbReference>
<protein>
    <recommendedName>
        <fullName evidence="8">ABC-type dipeptide transporter</fullName>
        <ecNumber evidence="8">7.4.2.9</ecNumber>
    </recommendedName>
</protein>
<evidence type="ECO:0000313" key="12">
    <source>
        <dbReference type="Proteomes" id="UP001431449"/>
    </source>
</evidence>
<sequence>MSAAPQSAATLEVDGLSIGYATERGTVQALRQVSLRVPQGRIVGIVGESGCGKSTLISAIMRLLAPNARRVAGTIRLQGEDLYALPESRMRALRGSEMAVVFQDPMTSLNPVVRIGRQMHDVQHRLSDGRAAKRARSLRMLEQVGIPDPARRLREYPHQLSGGMKQRVAIAMALMMRPSLLIADEPTTALDATLEVQIIEQLKALQADLGCSMLFISHHLGVIAELCDEVVVMYAGEVVESGTVRQIFHQPRHPYTRMLLSCDPGAIKNPTRRLPIIAGQLPDLAALPIGCIFRDRCDRAIEACAASAPSLETLSDGRRVACLRAGSEP</sequence>
<accession>A0ABT0GCY7</accession>
<keyword evidence="4" id="KW-1003">Cell membrane</keyword>
<reference evidence="11" key="1">
    <citation type="submission" date="2022-04" db="EMBL/GenBank/DDBJ databases">
        <title>Lysobacter sp. CAU 1642 isolated from sea sand.</title>
        <authorList>
            <person name="Kim W."/>
        </authorList>
    </citation>
    <scope>NUCLEOTIDE SEQUENCE</scope>
    <source>
        <strain evidence="11">CAU 1642</strain>
    </source>
</reference>
<dbReference type="PROSITE" id="PS00211">
    <property type="entry name" value="ABC_TRANSPORTER_1"/>
    <property type="match status" value="1"/>
</dbReference>
<dbReference type="EMBL" id="JALNMH010000001">
    <property type="protein sequence ID" value="MCK7592288.1"/>
    <property type="molecule type" value="Genomic_DNA"/>
</dbReference>
<keyword evidence="6 11" id="KW-0067">ATP-binding</keyword>
<dbReference type="PANTHER" id="PTHR43297">
    <property type="entry name" value="OLIGOPEPTIDE TRANSPORT ATP-BINDING PROTEIN APPD"/>
    <property type="match status" value="1"/>
</dbReference>
<dbReference type="InterPro" id="IPR003439">
    <property type="entry name" value="ABC_transporter-like_ATP-bd"/>
</dbReference>
<dbReference type="InterPro" id="IPR017871">
    <property type="entry name" value="ABC_transporter-like_CS"/>
</dbReference>
<dbReference type="InterPro" id="IPR027417">
    <property type="entry name" value="P-loop_NTPase"/>
</dbReference>
<dbReference type="EC" id="7.4.2.9" evidence="8"/>
<feature type="domain" description="ABC transporter" evidence="10">
    <location>
        <begin position="13"/>
        <end position="260"/>
    </location>
</feature>
<dbReference type="SMART" id="SM00382">
    <property type="entry name" value="AAA"/>
    <property type="match status" value="1"/>
</dbReference>
<evidence type="ECO:0000256" key="1">
    <source>
        <dbReference type="ARBA" id="ARBA00004417"/>
    </source>
</evidence>
<evidence type="ECO:0000259" key="10">
    <source>
        <dbReference type="PROSITE" id="PS50893"/>
    </source>
</evidence>
<comment type="subcellular location">
    <subcellularLocation>
        <location evidence="1">Cell inner membrane</location>
        <topology evidence="1">Peripheral membrane protein</topology>
    </subcellularLocation>
</comment>
<proteinExistence type="inferred from homology"/>
<dbReference type="InterPro" id="IPR050388">
    <property type="entry name" value="ABC_Ni/Peptide_Import"/>
</dbReference>
<comment type="catalytic activity">
    <reaction evidence="9">
        <text>a dipeptide(out) + ATP + H2O = a dipeptide(in) + ADP + phosphate + H(+)</text>
        <dbReference type="Rhea" id="RHEA:23120"/>
        <dbReference type="ChEBI" id="CHEBI:15377"/>
        <dbReference type="ChEBI" id="CHEBI:15378"/>
        <dbReference type="ChEBI" id="CHEBI:30616"/>
        <dbReference type="ChEBI" id="CHEBI:43474"/>
        <dbReference type="ChEBI" id="CHEBI:90799"/>
        <dbReference type="ChEBI" id="CHEBI:456216"/>
        <dbReference type="EC" id="7.4.2.9"/>
    </reaction>
</comment>
<evidence type="ECO:0000256" key="8">
    <source>
        <dbReference type="ARBA" id="ARBA00038852"/>
    </source>
</evidence>
<evidence type="ECO:0000256" key="3">
    <source>
        <dbReference type="ARBA" id="ARBA00022448"/>
    </source>
</evidence>
<comment type="caution">
    <text evidence="11">The sequence shown here is derived from an EMBL/GenBank/DDBJ whole genome shotgun (WGS) entry which is preliminary data.</text>
</comment>
<dbReference type="Gene3D" id="3.40.50.300">
    <property type="entry name" value="P-loop containing nucleotide triphosphate hydrolases"/>
    <property type="match status" value="1"/>
</dbReference>
<dbReference type="Pfam" id="PF00005">
    <property type="entry name" value="ABC_tran"/>
    <property type="match status" value="1"/>
</dbReference>
<dbReference type="PANTHER" id="PTHR43297:SF2">
    <property type="entry name" value="DIPEPTIDE TRANSPORT ATP-BINDING PROTEIN DPPD"/>
    <property type="match status" value="1"/>
</dbReference>
<evidence type="ECO:0000256" key="5">
    <source>
        <dbReference type="ARBA" id="ARBA00022741"/>
    </source>
</evidence>
<comment type="similarity">
    <text evidence="2">Belongs to the ABC transporter superfamily.</text>
</comment>
<dbReference type="RefSeq" id="WP_248204345.1">
    <property type="nucleotide sequence ID" value="NZ_JALNMH010000001.1"/>
</dbReference>
<dbReference type="InterPro" id="IPR003593">
    <property type="entry name" value="AAA+_ATPase"/>
</dbReference>
<keyword evidence="3" id="KW-0813">Transport</keyword>
<organism evidence="11 12">
    <name type="scientific">Pseudomarimonas salicorniae</name>
    <dbReference type="NCBI Taxonomy" id="2933270"/>
    <lineage>
        <taxon>Bacteria</taxon>
        <taxon>Pseudomonadati</taxon>
        <taxon>Pseudomonadota</taxon>
        <taxon>Gammaproteobacteria</taxon>
        <taxon>Lysobacterales</taxon>
        <taxon>Lysobacteraceae</taxon>
        <taxon>Pseudomarimonas</taxon>
    </lineage>
</organism>
<keyword evidence="7" id="KW-0472">Membrane</keyword>
<keyword evidence="12" id="KW-1185">Reference proteome</keyword>
<dbReference type="Proteomes" id="UP001431449">
    <property type="component" value="Unassembled WGS sequence"/>
</dbReference>
<dbReference type="SUPFAM" id="SSF52540">
    <property type="entry name" value="P-loop containing nucleoside triphosphate hydrolases"/>
    <property type="match status" value="1"/>
</dbReference>
<name>A0ABT0GCY7_9GAMM</name>
<dbReference type="GO" id="GO:0005524">
    <property type="term" value="F:ATP binding"/>
    <property type="evidence" value="ECO:0007669"/>
    <property type="project" value="UniProtKB-KW"/>
</dbReference>
<evidence type="ECO:0000256" key="9">
    <source>
        <dbReference type="ARBA" id="ARBA00047356"/>
    </source>
</evidence>
<dbReference type="NCBIfam" id="TIGR01727">
    <property type="entry name" value="oligo_HPY"/>
    <property type="match status" value="1"/>
</dbReference>
<dbReference type="PROSITE" id="PS50893">
    <property type="entry name" value="ABC_TRANSPORTER_2"/>
    <property type="match status" value="1"/>
</dbReference>
<evidence type="ECO:0000313" key="11">
    <source>
        <dbReference type="EMBL" id="MCK7592288.1"/>
    </source>
</evidence>